<dbReference type="InterPro" id="IPR003000">
    <property type="entry name" value="Sirtuin"/>
</dbReference>
<evidence type="ECO:0000259" key="5">
    <source>
        <dbReference type="PROSITE" id="PS50305"/>
    </source>
</evidence>
<keyword evidence="3" id="KW-0520">NAD</keyword>
<dbReference type="Proteomes" id="UP001242045">
    <property type="component" value="Unassembled WGS sequence"/>
</dbReference>
<evidence type="ECO:0000256" key="2">
    <source>
        <dbReference type="ARBA" id="ARBA00022679"/>
    </source>
</evidence>
<dbReference type="GO" id="GO:0017136">
    <property type="term" value="F:histone deacetylase activity, NAD-dependent"/>
    <property type="evidence" value="ECO:0007669"/>
    <property type="project" value="TreeGrafter"/>
</dbReference>
<feature type="binding site" evidence="4">
    <location>
        <position position="148"/>
    </location>
    <ligand>
        <name>Zn(2+)</name>
        <dbReference type="ChEBI" id="CHEBI:29105"/>
    </ligand>
</feature>
<evidence type="ECO:0000256" key="1">
    <source>
        <dbReference type="ARBA" id="ARBA00012928"/>
    </source>
</evidence>
<dbReference type="Pfam" id="PF02146">
    <property type="entry name" value="SIR2"/>
    <property type="match status" value="1"/>
</dbReference>
<dbReference type="EC" id="2.3.1.286" evidence="1"/>
<feature type="binding site" evidence="4">
    <location>
        <position position="144"/>
    </location>
    <ligand>
        <name>Zn(2+)</name>
        <dbReference type="ChEBI" id="CHEBI:29105"/>
    </ligand>
</feature>
<feature type="binding site" evidence="4">
    <location>
        <position position="179"/>
    </location>
    <ligand>
        <name>Zn(2+)</name>
        <dbReference type="ChEBI" id="CHEBI:29105"/>
    </ligand>
</feature>
<evidence type="ECO:0000256" key="4">
    <source>
        <dbReference type="PROSITE-ProRule" id="PRU00236"/>
    </source>
</evidence>
<organism evidence="6 7">
    <name type="scientific">Variovorax boronicumulans</name>
    <dbReference type="NCBI Taxonomy" id="436515"/>
    <lineage>
        <taxon>Bacteria</taxon>
        <taxon>Pseudomonadati</taxon>
        <taxon>Pseudomonadota</taxon>
        <taxon>Betaproteobacteria</taxon>
        <taxon>Burkholderiales</taxon>
        <taxon>Comamonadaceae</taxon>
        <taxon>Variovorax</taxon>
    </lineage>
</organism>
<feature type="binding site" evidence="4">
    <location>
        <position position="176"/>
    </location>
    <ligand>
        <name>Zn(2+)</name>
        <dbReference type="ChEBI" id="CHEBI:29105"/>
    </ligand>
</feature>
<dbReference type="PROSITE" id="PS50305">
    <property type="entry name" value="SIRTUIN"/>
    <property type="match status" value="1"/>
</dbReference>
<reference evidence="6" key="1">
    <citation type="submission" date="2023-07" db="EMBL/GenBank/DDBJ databases">
        <title>Sorghum-associated microbial communities from plants grown in Nebraska, USA.</title>
        <authorList>
            <person name="Schachtman D."/>
        </authorList>
    </citation>
    <scope>NUCLEOTIDE SEQUENCE</scope>
    <source>
        <strain evidence="6">DS3754</strain>
    </source>
</reference>
<sequence>MTLEPNLRELVESAARLISQADALIIAAGAGMGVDSGLPDFRGVNGFWKAYPALARAKKSFEDIASPEAFQDDPATARGFYGHRLKLYRDTPPHPGFELLKIWGGKLDRGCCVFTSNIDGHFQAAGFSVNSIYECHGSIHYLQCTKPCRSDVWSADGFSPVVDEEACRLLSELPVCPHCRRLARPNVMMFSDFEWLEERAEPQSMRLKQWLSTVRRPVVVEIGAGTAIPSVRSFSHNVVRRHSGRLIRINPREFDVPTRDDVALPMGSVEALSLIAVALGPSWASQTA</sequence>
<comment type="caution">
    <text evidence="6">The sequence shown here is derived from an EMBL/GenBank/DDBJ whole genome shotgun (WGS) entry which is preliminary data.</text>
</comment>
<accession>A0AAW8CMH0</accession>
<dbReference type="RefSeq" id="WP_306878511.1">
    <property type="nucleotide sequence ID" value="NZ_JAUSRD010000001.1"/>
</dbReference>
<feature type="domain" description="Deacetylase sirtuin-type" evidence="5">
    <location>
        <begin position="4"/>
        <end position="288"/>
    </location>
</feature>
<dbReference type="Gene3D" id="3.40.50.1220">
    <property type="entry name" value="TPP-binding domain"/>
    <property type="match status" value="1"/>
</dbReference>
<gene>
    <name evidence="6" type="ORF">J2W31_000660</name>
</gene>
<dbReference type="SUPFAM" id="SSF52467">
    <property type="entry name" value="DHS-like NAD/FAD-binding domain"/>
    <property type="match status" value="1"/>
</dbReference>
<dbReference type="InterPro" id="IPR050134">
    <property type="entry name" value="NAD-dep_sirtuin_deacylases"/>
</dbReference>
<evidence type="ECO:0000313" key="7">
    <source>
        <dbReference type="Proteomes" id="UP001242045"/>
    </source>
</evidence>
<dbReference type="Gene3D" id="3.30.1600.10">
    <property type="entry name" value="SIR2/SIRT2 'Small Domain"/>
    <property type="match status" value="1"/>
</dbReference>
<proteinExistence type="predicted"/>
<dbReference type="EMBL" id="JAUSRD010000001">
    <property type="protein sequence ID" value="MDP9891564.1"/>
    <property type="molecule type" value="Genomic_DNA"/>
</dbReference>
<dbReference type="InterPro" id="IPR026591">
    <property type="entry name" value="Sirtuin_cat_small_dom_sf"/>
</dbReference>
<feature type="active site" description="Proton acceptor" evidence="4">
    <location>
        <position position="136"/>
    </location>
</feature>
<name>A0AAW8CMH0_9BURK</name>
<dbReference type="GO" id="GO:0070403">
    <property type="term" value="F:NAD+ binding"/>
    <property type="evidence" value="ECO:0007669"/>
    <property type="project" value="InterPro"/>
</dbReference>
<evidence type="ECO:0000256" key="3">
    <source>
        <dbReference type="ARBA" id="ARBA00023027"/>
    </source>
</evidence>
<dbReference type="PANTHER" id="PTHR11085">
    <property type="entry name" value="NAD-DEPENDENT PROTEIN DEACYLASE SIRTUIN-5, MITOCHONDRIAL-RELATED"/>
    <property type="match status" value="1"/>
</dbReference>
<dbReference type="GO" id="GO:0046872">
    <property type="term" value="F:metal ion binding"/>
    <property type="evidence" value="ECO:0007669"/>
    <property type="project" value="UniProtKB-KW"/>
</dbReference>
<dbReference type="PANTHER" id="PTHR11085:SF10">
    <property type="entry name" value="NAD-DEPENDENT PROTEIN DEACYLASE SIRTUIN-5, MITOCHONDRIAL-RELATED"/>
    <property type="match status" value="1"/>
</dbReference>
<evidence type="ECO:0000313" key="6">
    <source>
        <dbReference type="EMBL" id="MDP9891564.1"/>
    </source>
</evidence>
<dbReference type="InterPro" id="IPR029035">
    <property type="entry name" value="DHS-like_NAD/FAD-binding_dom"/>
</dbReference>
<dbReference type="InterPro" id="IPR026590">
    <property type="entry name" value="Ssirtuin_cat_dom"/>
</dbReference>
<keyword evidence="2" id="KW-0808">Transferase</keyword>
<keyword evidence="4" id="KW-0479">Metal-binding</keyword>
<dbReference type="AlphaFoldDB" id="A0AAW8CMH0"/>
<keyword evidence="4" id="KW-0862">Zinc</keyword>
<protein>
    <recommendedName>
        <fullName evidence="1">protein acetyllysine N-acetyltransferase</fullName>
        <ecNumber evidence="1">2.3.1.286</ecNumber>
    </recommendedName>
</protein>